<feature type="transmembrane region" description="Helical" evidence="1">
    <location>
        <begin position="234"/>
        <end position="255"/>
    </location>
</feature>
<feature type="transmembrane region" description="Helical" evidence="1">
    <location>
        <begin position="332"/>
        <end position="353"/>
    </location>
</feature>
<feature type="transmembrane region" description="Helical" evidence="1">
    <location>
        <begin position="21"/>
        <end position="38"/>
    </location>
</feature>
<feature type="domain" description="Heparan-alpha-glucosaminide N-acetyltransferase catalytic" evidence="2">
    <location>
        <begin position="17"/>
        <end position="224"/>
    </location>
</feature>
<sequence length="372" mass="40729">MSATRPQLAANLTRTGRLATFDIAKGLAVLLMIMIHVLDFYGLPEVRAGAFGATLKFAVGWPAASMFVFIMGVFVSYTANSSLRQDLLRAAALFALGYALNLGRSTVPMWLSIELGLVTTAEVAPHTPLSELLIVDVFQFAGLALGICTLLRHGLARPGYWLTAALAVAFVSPLLWDARSGNPLLDEVLKLFVGNQQQGAMFPLFPWLAYPLLGMIMGHWLRRQPDLHSALRRCMLPGLVLMAAAALLIATNPSYHIADNLRSGPGLILFFTGLILVVLSGCHLLVQHLAQHNRALALLRFWGERVTAIYVVQWLLIGWGLMLFGLQQMPLLHNLLAMLGVLVLSDLTVRGWCNLAKRQRQQPLPASQPNLS</sequence>
<dbReference type="Pfam" id="PF07786">
    <property type="entry name" value="HGSNAT_cat"/>
    <property type="match status" value="1"/>
</dbReference>
<organism evidence="3 4">
    <name type="scientific">Rheinheimera muenzenbergensis</name>
    <dbReference type="NCBI Taxonomy" id="1193628"/>
    <lineage>
        <taxon>Bacteria</taxon>
        <taxon>Pseudomonadati</taxon>
        <taxon>Pseudomonadota</taxon>
        <taxon>Gammaproteobacteria</taxon>
        <taxon>Chromatiales</taxon>
        <taxon>Chromatiaceae</taxon>
        <taxon>Rheinheimera</taxon>
    </lineage>
</organism>
<keyword evidence="1" id="KW-0472">Membrane</keyword>
<evidence type="ECO:0000256" key="1">
    <source>
        <dbReference type="SAM" id="Phobius"/>
    </source>
</evidence>
<evidence type="ECO:0000259" key="2">
    <source>
        <dbReference type="Pfam" id="PF07786"/>
    </source>
</evidence>
<dbReference type="Proteomes" id="UP001375382">
    <property type="component" value="Unassembled WGS sequence"/>
</dbReference>
<evidence type="ECO:0000313" key="3">
    <source>
        <dbReference type="EMBL" id="MEH8016451.1"/>
    </source>
</evidence>
<feature type="transmembrane region" description="Helical" evidence="1">
    <location>
        <begin position="267"/>
        <end position="286"/>
    </location>
</feature>
<feature type="transmembrane region" description="Helical" evidence="1">
    <location>
        <begin position="307"/>
        <end position="326"/>
    </location>
</feature>
<feature type="transmembrane region" description="Helical" evidence="1">
    <location>
        <begin position="91"/>
        <end position="113"/>
    </location>
</feature>
<feature type="transmembrane region" description="Helical" evidence="1">
    <location>
        <begin position="58"/>
        <end position="79"/>
    </location>
</feature>
<accession>A0ABU8C3G4</accession>
<dbReference type="InterPro" id="IPR012429">
    <property type="entry name" value="HGSNAT_cat"/>
</dbReference>
<dbReference type="RefSeq" id="WP_335734871.1">
    <property type="nucleotide sequence ID" value="NZ_JALAAR010000003.1"/>
</dbReference>
<gene>
    <name evidence="3" type="ORF">MN202_04355</name>
</gene>
<comment type="caution">
    <text evidence="3">The sequence shown here is derived from an EMBL/GenBank/DDBJ whole genome shotgun (WGS) entry which is preliminary data.</text>
</comment>
<dbReference type="EMBL" id="JALAAR010000003">
    <property type="protein sequence ID" value="MEH8016451.1"/>
    <property type="molecule type" value="Genomic_DNA"/>
</dbReference>
<feature type="transmembrane region" description="Helical" evidence="1">
    <location>
        <begin position="133"/>
        <end position="151"/>
    </location>
</feature>
<feature type="transmembrane region" description="Helical" evidence="1">
    <location>
        <begin position="204"/>
        <end position="222"/>
    </location>
</feature>
<keyword evidence="1" id="KW-1133">Transmembrane helix</keyword>
<reference evidence="3 4" key="1">
    <citation type="journal article" date="2023" name="Ecotoxicol. Environ. Saf.">
        <title>Mercury remediation potential of mercury-resistant strain Rheinheimera metallidurans sp. nov. isolated from a municipal waste dumping site.</title>
        <authorList>
            <person name="Yadav V."/>
            <person name="Manjhi A."/>
            <person name="Vadakedath N."/>
        </authorList>
    </citation>
    <scope>NUCLEOTIDE SEQUENCE [LARGE SCALE GENOMIC DNA]</scope>
    <source>
        <strain evidence="3 4">E-49</strain>
    </source>
</reference>
<keyword evidence="1" id="KW-0812">Transmembrane</keyword>
<name>A0ABU8C3G4_9GAMM</name>
<feature type="transmembrane region" description="Helical" evidence="1">
    <location>
        <begin position="158"/>
        <end position="176"/>
    </location>
</feature>
<protein>
    <submittedName>
        <fullName evidence="3">DUF1624 domain-containing protein</fullName>
    </submittedName>
</protein>
<keyword evidence="4" id="KW-1185">Reference proteome</keyword>
<evidence type="ECO:0000313" key="4">
    <source>
        <dbReference type="Proteomes" id="UP001375382"/>
    </source>
</evidence>
<proteinExistence type="predicted"/>